<dbReference type="InterPro" id="IPR001128">
    <property type="entry name" value="Cyt_P450"/>
</dbReference>
<evidence type="ECO:0000313" key="5">
    <source>
        <dbReference type="EMBL" id="CAK0782573.1"/>
    </source>
</evidence>
<dbReference type="PRINTS" id="PR00463">
    <property type="entry name" value="EP450I"/>
</dbReference>
<dbReference type="PANTHER" id="PTHR24305:SF166">
    <property type="entry name" value="CYTOCHROME P450 12A4, MITOCHONDRIAL-RELATED"/>
    <property type="match status" value="1"/>
</dbReference>
<dbReference type="PANTHER" id="PTHR24305">
    <property type="entry name" value="CYTOCHROME P450"/>
    <property type="match status" value="1"/>
</dbReference>
<keyword evidence="4" id="KW-0560">Oxidoreductase</keyword>
<dbReference type="PROSITE" id="PS00086">
    <property type="entry name" value="CYTOCHROME_P450"/>
    <property type="match status" value="1"/>
</dbReference>
<dbReference type="PRINTS" id="PR00385">
    <property type="entry name" value="P450"/>
</dbReference>
<comment type="similarity">
    <text evidence="2 4">Belongs to the cytochrome P450 family.</text>
</comment>
<dbReference type="SUPFAM" id="SSF48264">
    <property type="entry name" value="Cytochrome P450"/>
    <property type="match status" value="1"/>
</dbReference>
<sequence>MSCSHGCGVPCTVRISGNSQHDLMCNVQIRMVGPALTSLKTFSRSLPNPSGGPSRGVGIAAAAAAQRSAHDRSDGTLAETLIDGVTQSLALGLSAVSIAADSLARIQRVVAPLPAGFPPGPGSEVALNFLRSPLEFIDSLTQQYGSTVGLKLGGEQVVLTGDLCLSRQVLIDQADVFGKEGTAFFPGSSLAGNGLLVSDGPIWQRQRQLSNPAFRQRAVETYAKAMTDSTEAMLATQWQHSGRRDVYKDFNALTLQVTTQALFGDDLPAAEGLRVTGAIQRAFEYFAGRAALGFIIPEWLPTPDNLQYREAVQQLDSAVYSIIDSRSAKLATAPATGARQCLLDQLLLSKDEQGRGMNRRALRDELMTLLVAGQETSAILLGWACAFLAQHPEVQLRAVEEVQQVAAGALLPADVNGMRYLQAVVLETLRLRPPAYIVGRCAQRPVQLGAFSLPAGTTVLVSPWVLHRDSSVWQEPEAFKPERWMPLLETKSYMSEMSGLGSNGAYVPFGAGPRNCIGTGFAMMEALLVLAAILQRVQLRTVPGEGFPSADPRITLRPAKVPLFISAL</sequence>
<organism evidence="5 6">
    <name type="scientific">Coccomyxa viridis</name>
    <dbReference type="NCBI Taxonomy" id="1274662"/>
    <lineage>
        <taxon>Eukaryota</taxon>
        <taxon>Viridiplantae</taxon>
        <taxon>Chlorophyta</taxon>
        <taxon>core chlorophytes</taxon>
        <taxon>Trebouxiophyceae</taxon>
        <taxon>Trebouxiophyceae incertae sedis</taxon>
        <taxon>Coccomyxaceae</taxon>
        <taxon>Coccomyxa</taxon>
    </lineage>
</organism>
<keyword evidence="6" id="KW-1185">Reference proteome</keyword>
<dbReference type="Gene3D" id="1.10.630.10">
    <property type="entry name" value="Cytochrome P450"/>
    <property type="match status" value="1"/>
</dbReference>
<keyword evidence="4" id="KW-0503">Monooxygenase</keyword>
<dbReference type="GO" id="GO:0016705">
    <property type="term" value="F:oxidoreductase activity, acting on paired donors, with incorporation or reduction of molecular oxygen"/>
    <property type="evidence" value="ECO:0007669"/>
    <property type="project" value="InterPro"/>
</dbReference>
<feature type="binding site" description="axial binding residue" evidence="3">
    <location>
        <position position="516"/>
    </location>
    <ligand>
        <name>heme</name>
        <dbReference type="ChEBI" id="CHEBI:30413"/>
    </ligand>
    <ligandPart>
        <name>Fe</name>
        <dbReference type="ChEBI" id="CHEBI:18248"/>
    </ligandPart>
</feature>
<gene>
    <name evidence="5" type="ORF">CVIRNUC_005785</name>
</gene>
<dbReference type="GO" id="GO:0020037">
    <property type="term" value="F:heme binding"/>
    <property type="evidence" value="ECO:0007669"/>
    <property type="project" value="InterPro"/>
</dbReference>
<comment type="caution">
    <text evidence="5">The sequence shown here is derived from an EMBL/GenBank/DDBJ whole genome shotgun (WGS) entry which is preliminary data.</text>
</comment>
<dbReference type="InterPro" id="IPR002401">
    <property type="entry name" value="Cyt_P450_E_grp-I"/>
</dbReference>
<keyword evidence="3 4" id="KW-0479">Metal-binding</keyword>
<proteinExistence type="inferred from homology"/>
<evidence type="ECO:0000256" key="2">
    <source>
        <dbReference type="ARBA" id="ARBA00010617"/>
    </source>
</evidence>
<dbReference type="GO" id="GO:0004497">
    <property type="term" value="F:monooxygenase activity"/>
    <property type="evidence" value="ECO:0007669"/>
    <property type="project" value="UniProtKB-KW"/>
</dbReference>
<evidence type="ECO:0000256" key="1">
    <source>
        <dbReference type="ARBA" id="ARBA00001971"/>
    </source>
</evidence>
<keyword evidence="3 4" id="KW-0349">Heme</keyword>
<dbReference type="Proteomes" id="UP001314263">
    <property type="component" value="Unassembled WGS sequence"/>
</dbReference>
<dbReference type="GO" id="GO:0005506">
    <property type="term" value="F:iron ion binding"/>
    <property type="evidence" value="ECO:0007669"/>
    <property type="project" value="InterPro"/>
</dbReference>
<dbReference type="Pfam" id="PF00067">
    <property type="entry name" value="p450"/>
    <property type="match status" value="1"/>
</dbReference>
<dbReference type="InterPro" id="IPR036396">
    <property type="entry name" value="Cyt_P450_sf"/>
</dbReference>
<protein>
    <recommendedName>
        <fullName evidence="7">Cytochrome P450</fullName>
    </recommendedName>
</protein>
<dbReference type="EMBL" id="CAUYUE010000007">
    <property type="protein sequence ID" value="CAK0782573.1"/>
    <property type="molecule type" value="Genomic_DNA"/>
</dbReference>
<evidence type="ECO:0000256" key="4">
    <source>
        <dbReference type="RuleBase" id="RU000461"/>
    </source>
</evidence>
<accession>A0AAV1I7T6</accession>
<dbReference type="InterPro" id="IPR050121">
    <property type="entry name" value="Cytochrome_P450_monoxygenase"/>
</dbReference>
<reference evidence="5 6" key="1">
    <citation type="submission" date="2023-10" db="EMBL/GenBank/DDBJ databases">
        <authorList>
            <person name="Maclean D."/>
            <person name="Macfadyen A."/>
        </authorList>
    </citation>
    <scope>NUCLEOTIDE SEQUENCE [LARGE SCALE GENOMIC DNA]</scope>
</reference>
<evidence type="ECO:0000256" key="3">
    <source>
        <dbReference type="PIRSR" id="PIRSR602401-1"/>
    </source>
</evidence>
<comment type="cofactor">
    <cofactor evidence="1 3">
        <name>heme</name>
        <dbReference type="ChEBI" id="CHEBI:30413"/>
    </cofactor>
</comment>
<dbReference type="AlphaFoldDB" id="A0AAV1I7T6"/>
<keyword evidence="3 4" id="KW-0408">Iron</keyword>
<name>A0AAV1I7T6_9CHLO</name>
<evidence type="ECO:0000313" key="6">
    <source>
        <dbReference type="Proteomes" id="UP001314263"/>
    </source>
</evidence>
<evidence type="ECO:0008006" key="7">
    <source>
        <dbReference type="Google" id="ProtNLM"/>
    </source>
</evidence>
<dbReference type="InterPro" id="IPR017972">
    <property type="entry name" value="Cyt_P450_CS"/>
</dbReference>